<dbReference type="AlphaFoldDB" id="A0A0E9MTY8"/>
<keyword evidence="4 5" id="KW-0472">Membrane</keyword>
<name>A0A0E9MTY8_9SPHN</name>
<dbReference type="InterPro" id="IPR020846">
    <property type="entry name" value="MFS_dom"/>
</dbReference>
<feature type="transmembrane region" description="Helical" evidence="5">
    <location>
        <begin position="95"/>
        <end position="113"/>
    </location>
</feature>
<organism evidence="7 8">
    <name type="scientific">Sphingomonas changbaiensis NBRC 104936</name>
    <dbReference type="NCBI Taxonomy" id="1219043"/>
    <lineage>
        <taxon>Bacteria</taxon>
        <taxon>Pseudomonadati</taxon>
        <taxon>Pseudomonadota</taxon>
        <taxon>Alphaproteobacteria</taxon>
        <taxon>Sphingomonadales</taxon>
        <taxon>Sphingomonadaceae</taxon>
        <taxon>Sphingomonas</taxon>
    </lineage>
</organism>
<dbReference type="RefSeq" id="WP_046349652.1">
    <property type="nucleotide sequence ID" value="NZ_BBWU01000052.1"/>
</dbReference>
<feature type="transmembrane region" description="Helical" evidence="5">
    <location>
        <begin position="180"/>
        <end position="203"/>
    </location>
</feature>
<dbReference type="PANTHER" id="PTHR42718">
    <property type="entry name" value="MAJOR FACILITATOR SUPERFAMILY MULTIDRUG TRANSPORTER MFSC"/>
    <property type="match status" value="1"/>
</dbReference>
<dbReference type="InterPro" id="IPR011701">
    <property type="entry name" value="MFS"/>
</dbReference>
<feature type="transmembrane region" description="Helical" evidence="5">
    <location>
        <begin position="445"/>
        <end position="465"/>
    </location>
</feature>
<evidence type="ECO:0000313" key="7">
    <source>
        <dbReference type="EMBL" id="GAO40876.1"/>
    </source>
</evidence>
<gene>
    <name evidence="7" type="ORF">SCH01S_52_00590</name>
</gene>
<feature type="transmembrane region" description="Helical" evidence="5">
    <location>
        <begin position="66"/>
        <end position="83"/>
    </location>
</feature>
<dbReference type="Gene3D" id="1.20.1720.10">
    <property type="entry name" value="Multidrug resistance protein D"/>
    <property type="match status" value="1"/>
</dbReference>
<dbReference type="GO" id="GO:0022857">
    <property type="term" value="F:transmembrane transporter activity"/>
    <property type="evidence" value="ECO:0007669"/>
    <property type="project" value="InterPro"/>
</dbReference>
<feature type="transmembrane region" description="Helical" evidence="5">
    <location>
        <begin position="27"/>
        <end position="46"/>
    </location>
</feature>
<feature type="transmembrane region" description="Helical" evidence="5">
    <location>
        <begin position="371"/>
        <end position="394"/>
    </location>
</feature>
<reference evidence="7 8" key="1">
    <citation type="submission" date="2015-04" db="EMBL/GenBank/DDBJ databases">
        <title>Whole genome shotgun sequence of Sphingomonas changbaiensis NBRC 104936.</title>
        <authorList>
            <person name="Katano-Makiyama Y."/>
            <person name="Hosoyama A."/>
            <person name="Hashimoto M."/>
            <person name="Noguchi M."/>
            <person name="Tsuchikane K."/>
            <person name="Ohji S."/>
            <person name="Yamazoe A."/>
            <person name="Ichikawa N."/>
            <person name="Kimura A."/>
            <person name="Fujita N."/>
        </authorList>
    </citation>
    <scope>NUCLEOTIDE SEQUENCE [LARGE SCALE GENOMIC DNA]</scope>
    <source>
        <strain evidence="7 8">NBRC 104936</strain>
    </source>
</reference>
<keyword evidence="3 5" id="KW-1133">Transmembrane helix</keyword>
<dbReference type="PROSITE" id="PS50850">
    <property type="entry name" value="MFS"/>
    <property type="match status" value="1"/>
</dbReference>
<feature type="transmembrane region" description="Helical" evidence="5">
    <location>
        <begin position="313"/>
        <end position="334"/>
    </location>
</feature>
<evidence type="ECO:0000259" key="6">
    <source>
        <dbReference type="PROSITE" id="PS50850"/>
    </source>
</evidence>
<dbReference type="EMBL" id="BBWU01000052">
    <property type="protein sequence ID" value="GAO40876.1"/>
    <property type="molecule type" value="Genomic_DNA"/>
</dbReference>
<evidence type="ECO:0000256" key="5">
    <source>
        <dbReference type="SAM" id="Phobius"/>
    </source>
</evidence>
<dbReference type="SUPFAM" id="SSF103473">
    <property type="entry name" value="MFS general substrate transporter"/>
    <property type="match status" value="1"/>
</dbReference>
<dbReference type="CDD" id="cd17321">
    <property type="entry name" value="MFS_MMR_MDR_like"/>
    <property type="match status" value="1"/>
</dbReference>
<feature type="transmembrane region" description="Helical" evidence="5">
    <location>
        <begin position="241"/>
        <end position="261"/>
    </location>
</feature>
<protein>
    <submittedName>
        <fullName evidence="7">Putative major facilitator superfamily transporter</fullName>
    </submittedName>
</protein>
<feature type="transmembrane region" description="Helical" evidence="5">
    <location>
        <begin position="281"/>
        <end position="307"/>
    </location>
</feature>
<evidence type="ECO:0000256" key="3">
    <source>
        <dbReference type="ARBA" id="ARBA00022989"/>
    </source>
</evidence>
<keyword evidence="8" id="KW-1185">Reference proteome</keyword>
<feature type="transmembrane region" description="Helical" evidence="5">
    <location>
        <begin position="346"/>
        <end position="365"/>
    </location>
</feature>
<dbReference type="Proteomes" id="UP000033202">
    <property type="component" value="Unassembled WGS sequence"/>
</dbReference>
<evidence type="ECO:0000256" key="2">
    <source>
        <dbReference type="ARBA" id="ARBA00022692"/>
    </source>
</evidence>
<feature type="transmembrane region" description="Helical" evidence="5">
    <location>
        <begin position="415"/>
        <end position="433"/>
    </location>
</feature>
<feature type="transmembrane region" description="Helical" evidence="5">
    <location>
        <begin position="215"/>
        <end position="235"/>
    </location>
</feature>
<feature type="transmembrane region" description="Helical" evidence="5">
    <location>
        <begin position="153"/>
        <end position="174"/>
    </location>
</feature>
<evidence type="ECO:0000256" key="1">
    <source>
        <dbReference type="ARBA" id="ARBA00004141"/>
    </source>
</evidence>
<evidence type="ECO:0000256" key="4">
    <source>
        <dbReference type="ARBA" id="ARBA00023136"/>
    </source>
</evidence>
<dbReference type="Gene3D" id="1.20.1250.20">
    <property type="entry name" value="MFS general substrate transporter like domains"/>
    <property type="match status" value="1"/>
</dbReference>
<sequence length="473" mass="47688">MAQAVSAPCDQASAANVPGKATARPSAVLLATILASSLSFVDGSVVNVALPTIGHSLGADAADLQWIVNAYLLPLSAFLLLGGAAGDRYGRRRMFLSGIAAFALASILCAAAPSMELLIAGRVIQGASSALLMPNSLAILGSSFEGERRGKSIGTWAAAGAVAGAIGPLIGGVLVDAVSWRAIFLVNLPLAGGALWLGARFVPDSRNGDRARLDWIGGALATLGLAGLTWGLTVLSGPAPIGGGPVSVALGLAALGLFLLLERRRGDRAMMPLGLFATSSYIGLSILTLLLYGALGGLFVLFPYLLIEAGHYSAVKAGAALLPLPVMIGVASRFMGQLATRIGPRWPLTVGPLVVAGGFALASRIDPAASYWTGVLPPLLLIAIGMAGAVAPLTTAMMNSVDPQHVGTANGANSALARTGGLLATALLGSVLSRHGAALVQAVGTASWFAAGACVVAGLASLLLLEQHRLKPK</sequence>
<dbReference type="GO" id="GO:0016020">
    <property type="term" value="C:membrane"/>
    <property type="evidence" value="ECO:0007669"/>
    <property type="project" value="UniProtKB-SubCell"/>
</dbReference>
<dbReference type="OrthoDB" id="2414439at2"/>
<comment type="caution">
    <text evidence="7">The sequence shown here is derived from an EMBL/GenBank/DDBJ whole genome shotgun (WGS) entry which is preliminary data.</text>
</comment>
<dbReference type="PRINTS" id="PR01036">
    <property type="entry name" value="TCRTETB"/>
</dbReference>
<feature type="domain" description="Major facilitator superfamily (MFS) profile" evidence="6">
    <location>
        <begin position="28"/>
        <end position="469"/>
    </location>
</feature>
<dbReference type="Pfam" id="PF07690">
    <property type="entry name" value="MFS_1"/>
    <property type="match status" value="1"/>
</dbReference>
<keyword evidence="2 5" id="KW-0812">Transmembrane</keyword>
<comment type="subcellular location">
    <subcellularLocation>
        <location evidence="1">Membrane</location>
        <topology evidence="1">Multi-pass membrane protein</topology>
    </subcellularLocation>
</comment>
<dbReference type="InterPro" id="IPR036259">
    <property type="entry name" value="MFS_trans_sf"/>
</dbReference>
<dbReference type="STRING" id="1219043.SCH01S_52_00590"/>
<dbReference type="PANTHER" id="PTHR42718:SF42">
    <property type="entry name" value="EXPORT PROTEIN"/>
    <property type="match status" value="1"/>
</dbReference>
<evidence type="ECO:0000313" key="8">
    <source>
        <dbReference type="Proteomes" id="UP000033202"/>
    </source>
</evidence>
<proteinExistence type="predicted"/>
<feature type="transmembrane region" description="Helical" evidence="5">
    <location>
        <begin position="119"/>
        <end position="141"/>
    </location>
</feature>
<accession>A0A0E9MTY8</accession>